<dbReference type="Pfam" id="PF02620">
    <property type="entry name" value="YceD"/>
    <property type="match status" value="1"/>
</dbReference>
<dbReference type="RefSeq" id="WP_082863831.1">
    <property type="nucleotide sequence ID" value="NZ_CP011310.1"/>
</dbReference>
<gene>
    <name evidence="1" type="ORF">CP97_13375</name>
</gene>
<dbReference type="Proteomes" id="UP000059113">
    <property type="component" value="Chromosome"/>
</dbReference>
<protein>
    <recommendedName>
        <fullName evidence="3">DNA-binding protein</fullName>
    </recommendedName>
</protein>
<dbReference type="KEGG" id="ery:CP97_13375"/>
<evidence type="ECO:0000313" key="2">
    <source>
        <dbReference type="Proteomes" id="UP000059113"/>
    </source>
</evidence>
<evidence type="ECO:0000313" key="1">
    <source>
        <dbReference type="EMBL" id="AKQ43469.2"/>
    </source>
</evidence>
<dbReference type="InterPro" id="IPR003772">
    <property type="entry name" value="YceD"/>
</dbReference>
<proteinExistence type="predicted"/>
<dbReference type="AlphaFoldDB" id="A0A0H4VKE2"/>
<organism evidence="1 2">
    <name type="scientific">Aurantiacibacter atlanticus</name>
    <dbReference type="NCBI Taxonomy" id="1648404"/>
    <lineage>
        <taxon>Bacteria</taxon>
        <taxon>Pseudomonadati</taxon>
        <taxon>Pseudomonadota</taxon>
        <taxon>Alphaproteobacteria</taxon>
        <taxon>Sphingomonadales</taxon>
        <taxon>Erythrobacteraceae</taxon>
        <taxon>Aurantiacibacter</taxon>
    </lineage>
</organism>
<sequence length="174" mass="18860">MSDAIEFSRPFDLRGITVRPVHIEAEEAEREALARRFSLVSIGRLEAELTIEAEGDRISAKGKMHAKIVQSCAVSGNDLPGEFHEDIALHFVPAETLEVSEPDTEIELEAEDLDEIGYSGSSIDLGEAVAQSLALTINPYAEGPDADAFRREQGLLEQDSSGPLAEALKGLLKE</sequence>
<accession>A0A0H4VKE2</accession>
<name>A0A0H4VKE2_9SPHN</name>
<keyword evidence="2" id="KW-1185">Reference proteome</keyword>
<reference evidence="1 2" key="1">
    <citation type="journal article" date="2015" name="Int. J. Syst. Evol. Microbiol.">
        <title>Erythrobacter atlanticus sp. nov., a bacterium from ocean sediment able to degrade polycyclic aromatic hydrocarbons.</title>
        <authorList>
            <person name="Zhuang L."/>
            <person name="Liu Y."/>
            <person name="Wang L."/>
            <person name="Wang W."/>
            <person name="Shao Z."/>
        </authorList>
    </citation>
    <scope>NUCLEOTIDE SEQUENCE [LARGE SCALE GENOMIC DNA]</scope>
    <source>
        <strain evidence="2">s21-N3</strain>
    </source>
</reference>
<dbReference type="STRING" id="1648404.CP97_13375"/>
<evidence type="ECO:0008006" key="3">
    <source>
        <dbReference type="Google" id="ProtNLM"/>
    </source>
</evidence>
<dbReference type="OrthoDB" id="8443793at2"/>
<reference evidence="2" key="2">
    <citation type="submission" date="2015-04" db="EMBL/GenBank/DDBJ databases">
        <title>The complete genome sequence of Erythrobacter sp. s21-N3.</title>
        <authorList>
            <person name="Zhuang L."/>
            <person name="Liu Y."/>
            <person name="Shao Z."/>
        </authorList>
    </citation>
    <scope>NUCLEOTIDE SEQUENCE [LARGE SCALE GENOMIC DNA]</scope>
    <source>
        <strain evidence="2">s21-N3</strain>
    </source>
</reference>
<dbReference type="EMBL" id="CP011310">
    <property type="protein sequence ID" value="AKQ43469.2"/>
    <property type="molecule type" value="Genomic_DNA"/>
</dbReference>